<dbReference type="RefSeq" id="WP_166275408.1">
    <property type="nucleotide sequence ID" value="NZ_JTHE03000079.1"/>
</dbReference>
<comment type="caution">
    <text evidence="8">The sequence shown here is derived from an EMBL/GenBank/DDBJ whole genome shotgun (WGS) entry which is preliminary data.</text>
</comment>
<keyword evidence="2" id="KW-0001">2Fe-2S</keyword>
<proteinExistence type="inferred from homology"/>
<comment type="similarity">
    <text evidence="1">Belongs to the adrenodoxin/putidaredoxin family.</text>
</comment>
<accession>A0ABD4T563</accession>
<gene>
    <name evidence="8" type="ORF">QQ91_0013455</name>
</gene>
<keyword evidence="3" id="KW-0479">Metal-binding</keyword>
<dbReference type="InterPro" id="IPR036010">
    <property type="entry name" value="2Fe-2S_ferredoxin-like_sf"/>
</dbReference>
<dbReference type="SUPFAM" id="SSF54292">
    <property type="entry name" value="2Fe-2S ferredoxin-like"/>
    <property type="match status" value="1"/>
</dbReference>
<dbReference type="CDD" id="cd00207">
    <property type="entry name" value="fer2"/>
    <property type="match status" value="1"/>
</dbReference>
<keyword evidence="5" id="KW-0411">Iron-sulfur</keyword>
<dbReference type="EMBL" id="JTHE03000079">
    <property type="protein sequence ID" value="MCM1983823.1"/>
    <property type="molecule type" value="Genomic_DNA"/>
</dbReference>
<evidence type="ECO:0000256" key="1">
    <source>
        <dbReference type="ARBA" id="ARBA00010914"/>
    </source>
</evidence>
<keyword evidence="9" id="KW-1185">Reference proteome</keyword>
<dbReference type="Pfam" id="PF00111">
    <property type="entry name" value="Fer2"/>
    <property type="match status" value="1"/>
</dbReference>
<evidence type="ECO:0000259" key="7">
    <source>
        <dbReference type="PROSITE" id="PS51085"/>
    </source>
</evidence>
<evidence type="ECO:0000313" key="8">
    <source>
        <dbReference type="EMBL" id="MCM1983823.1"/>
    </source>
</evidence>
<name>A0ABD4T563_9CYAN</name>
<dbReference type="InterPro" id="IPR012675">
    <property type="entry name" value="Beta-grasp_dom_sf"/>
</dbReference>
<feature type="domain" description="2Fe-2S ferredoxin-type" evidence="7">
    <location>
        <begin position="2"/>
        <end position="99"/>
    </location>
</feature>
<evidence type="ECO:0000256" key="6">
    <source>
        <dbReference type="ARBA" id="ARBA00034078"/>
    </source>
</evidence>
<keyword evidence="4" id="KW-0408">Iron</keyword>
<dbReference type="Gene3D" id="3.10.20.30">
    <property type="match status" value="1"/>
</dbReference>
<dbReference type="GO" id="GO:0046872">
    <property type="term" value="F:metal ion binding"/>
    <property type="evidence" value="ECO:0007669"/>
    <property type="project" value="UniProtKB-KW"/>
</dbReference>
<dbReference type="InterPro" id="IPR001055">
    <property type="entry name" value="Adrenodoxin-like"/>
</dbReference>
<dbReference type="AlphaFoldDB" id="A0ABD4T563"/>
<evidence type="ECO:0000256" key="5">
    <source>
        <dbReference type="ARBA" id="ARBA00023014"/>
    </source>
</evidence>
<evidence type="ECO:0000256" key="4">
    <source>
        <dbReference type="ARBA" id="ARBA00023004"/>
    </source>
</evidence>
<organism evidence="8 9">
    <name type="scientific">Lyngbya confervoides BDU141951</name>
    <dbReference type="NCBI Taxonomy" id="1574623"/>
    <lineage>
        <taxon>Bacteria</taxon>
        <taxon>Bacillati</taxon>
        <taxon>Cyanobacteriota</taxon>
        <taxon>Cyanophyceae</taxon>
        <taxon>Oscillatoriophycideae</taxon>
        <taxon>Oscillatoriales</taxon>
        <taxon>Microcoleaceae</taxon>
        <taxon>Lyngbya</taxon>
    </lineage>
</organism>
<sequence>MSKLVILEPIGVESAVATNANLLTALNNENIQMVQGCGGRGLCATCHVFVREGMDNLSPLSSREKRTLGVVTSCNAESRLACQALIQGDGVVVQVPSGLYVTESTNFESMIGQRAEEDILHPVSGEILVEKRKLITRSMISQLGNVRDKFTDYLNQASNI</sequence>
<evidence type="ECO:0000256" key="2">
    <source>
        <dbReference type="ARBA" id="ARBA00022714"/>
    </source>
</evidence>
<dbReference type="Proteomes" id="UP000031561">
    <property type="component" value="Unassembled WGS sequence"/>
</dbReference>
<dbReference type="PANTHER" id="PTHR23426">
    <property type="entry name" value="FERREDOXIN/ADRENODOXIN"/>
    <property type="match status" value="1"/>
</dbReference>
<dbReference type="GO" id="GO:0051537">
    <property type="term" value="F:2 iron, 2 sulfur cluster binding"/>
    <property type="evidence" value="ECO:0007669"/>
    <property type="project" value="UniProtKB-KW"/>
</dbReference>
<dbReference type="PANTHER" id="PTHR23426:SF65">
    <property type="entry name" value="FERREDOXIN-2, MITOCHONDRIAL"/>
    <property type="match status" value="1"/>
</dbReference>
<evidence type="ECO:0000313" key="9">
    <source>
        <dbReference type="Proteomes" id="UP000031561"/>
    </source>
</evidence>
<dbReference type="PROSITE" id="PS51085">
    <property type="entry name" value="2FE2S_FER_2"/>
    <property type="match status" value="1"/>
</dbReference>
<protein>
    <submittedName>
        <fullName evidence="8">(2Fe-2S)-binding protein</fullName>
    </submittedName>
</protein>
<evidence type="ECO:0000256" key="3">
    <source>
        <dbReference type="ARBA" id="ARBA00022723"/>
    </source>
</evidence>
<reference evidence="8 9" key="1">
    <citation type="journal article" date="2015" name="Genome Announc.">
        <title>Draft Genome Sequence of Filamentous Marine Cyanobacterium Lyngbya confervoides Strain BDU141951.</title>
        <authorList>
            <person name="Chandrababunaidu M.M."/>
            <person name="Sen D."/>
            <person name="Tripathy S."/>
        </authorList>
    </citation>
    <scope>NUCLEOTIDE SEQUENCE [LARGE SCALE GENOMIC DNA]</scope>
    <source>
        <strain evidence="8 9">BDU141951</strain>
    </source>
</reference>
<comment type="cofactor">
    <cofactor evidence="6">
        <name>[2Fe-2S] cluster</name>
        <dbReference type="ChEBI" id="CHEBI:190135"/>
    </cofactor>
</comment>
<dbReference type="InterPro" id="IPR001041">
    <property type="entry name" value="2Fe-2S_ferredoxin-type"/>
</dbReference>